<evidence type="ECO:0000313" key="3">
    <source>
        <dbReference type="EMBL" id="KAJ7095950.1"/>
    </source>
</evidence>
<feature type="compositionally biased region" description="Basic and acidic residues" evidence="2">
    <location>
        <begin position="534"/>
        <end position="544"/>
    </location>
</feature>
<evidence type="ECO:0000313" key="4">
    <source>
        <dbReference type="Proteomes" id="UP001222325"/>
    </source>
</evidence>
<feature type="region of interest" description="Disordered" evidence="2">
    <location>
        <begin position="182"/>
        <end position="272"/>
    </location>
</feature>
<organism evidence="3 4">
    <name type="scientific">Mycena belliarum</name>
    <dbReference type="NCBI Taxonomy" id="1033014"/>
    <lineage>
        <taxon>Eukaryota</taxon>
        <taxon>Fungi</taxon>
        <taxon>Dikarya</taxon>
        <taxon>Basidiomycota</taxon>
        <taxon>Agaricomycotina</taxon>
        <taxon>Agaricomycetes</taxon>
        <taxon>Agaricomycetidae</taxon>
        <taxon>Agaricales</taxon>
        <taxon>Marasmiineae</taxon>
        <taxon>Mycenaceae</taxon>
        <taxon>Mycena</taxon>
    </lineage>
</organism>
<proteinExistence type="predicted"/>
<dbReference type="Proteomes" id="UP001222325">
    <property type="component" value="Unassembled WGS sequence"/>
</dbReference>
<feature type="compositionally biased region" description="Basic and acidic residues" evidence="2">
    <location>
        <begin position="79"/>
        <end position="100"/>
    </location>
</feature>
<feature type="compositionally biased region" description="Low complexity" evidence="2">
    <location>
        <begin position="232"/>
        <end position="249"/>
    </location>
</feature>
<dbReference type="EMBL" id="JARJCN010000012">
    <property type="protein sequence ID" value="KAJ7095950.1"/>
    <property type="molecule type" value="Genomic_DNA"/>
</dbReference>
<keyword evidence="1" id="KW-0175">Coiled coil</keyword>
<feature type="compositionally biased region" description="Pro residues" evidence="2">
    <location>
        <begin position="250"/>
        <end position="272"/>
    </location>
</feature>
<protein>
    <submittedName>
        <fullName evidence="3">Uncharacterized protein</fullName>
    </submittedName>
</protein>
<evidence type="ECO:0000256" key="2">
    <source>
        <dbReference type="SAM" id="MobiDB-lite"/>
    </source>
</evidence>
<comment type="caution">
    <text evidence="3">The sequence shown here is derived from an EMBL/GenBank/DDBJ whole genome shotgun (WGS) entry which is preliminary data.</text>
</comment>
<dbReference type="AlphaFoldDB" id="A0AAD6XQL1"/>
<keyword evidence="4" id="KW-1185">Reference proteome</keyword>
<sequence length="663" mass="71621">MTTHAPHSLPSFAQAFSAEPPLGSISSGSNSLPPIHTRSPPSHSRRAKSPQGQSRSRHHGGEDRIAGRKRSRTEVTSVARDDGPSESERDSPRLVRIKEEQDQEMSDDTPPQQRIILDQTGAPPPSSIRPSAAKKRRVTVSGAPQLNTDVRVPADQSSSTPISPVVMVMRDNPELVRSMITVKQKQKALIEQRRGSVVSSPSIPAAPPPSLVLPEERAAPAKPPPTARQRRSPNSTNNTRRAANGAQVRPPSPPPVSQPPPVASQHALPPPPISFARRRAEQLGGRRPADICISPREAHTQEQFQPAIQSAPPIPQGGGQASFYSGRFPMTLPRLPPMGGADSLRKVPGHVPPTPTRLSMQRNSSSITAIPSLSHPTAPVAGGIRSPTGASVPIASTLVPPTPMSLHHPGYSGDKSAFLAPFEVFYDALNDSKQMKNWLGEQLQRSNTLIQNLTQQQEKLNETVDALVERKLGGMRAEMAGLYRKVDELEDALRVATGRRQSVDSGSLKAKGKQPLRNGNLMASESYTFPPRTSSERPKGEPSRRPSPGWPQERDTQSTVDSESGSPAPFDARRLSVSASRLDPPRAQVFEAAQRRGSFNNSMHSPPQGFRENAPARMNERSTPHRQSSHAQGPVEPAPSPQPQHNSRRNSVSMSPAGAPDES</sequence>
<feature type="region of interest" description="Disordered" evidence="2">
    <location>
        <begin position="498"/>
        <end position="663"/>
    </location>
</feature>
<name>A0AAD6XQL1_9AGAR</name>
<reference evidence="3" key="1">
    <citation type="submission" date="2023-03" db="EMBL/GenBank/DDBJ databases">
        <title>Massive genome expansion in bonnet fungi (Mycena s.s.) driven by repeated elements and novel gene families across ecological guilds.</title>
        <authorList>
            <consortium name="Lawrence Berkeley National Laboratory"/>
            <person name="Harder C.B."/>
            <person name="Miyauchi S."/>
            <person name="Viragh M."/>
            <person name="Kuo A."/>
            <person name="Thoen E."/>
            <person name="Andreopoulos B."/>
            <person name="Lu D."/>
            <person name="Skrede I."/>
            <person name="Drula E."/>
            <person name="Henrissat B."/>
            <person name="Morin E."/>
            <person name="Kohler A."/>
            <person name="Barry K."/>
            <person name="LaButti K."/>
            <person name="Morin E."/>
            <person name="Salamov A."/>
            <person name="Lipzen A."/>
            <person name="Mereny Z."/>
            <person name="Hegedus B."/>
            <person name="Baldrian P."/>
            <person name="Stursova M."/>
            <person name="Weitz H."/>
            <person name="Taylor A."/>
            <person name="Grigoriev I.V."/>
            <person name="Nagy L.G."/>
            <person name="Martin F."/>
            <person name="Kauserud H."/>
        </authorList>
    </citation>
    <scope>NUCLEOTIDE SEQUENCE</scope>
    <source>
        <strain evidence="3">CBHHK173m</strain>
    </source>
</reference>
<accession>A0AAD6XQL1</accession>
<feature type="region of interest" description="Disordered" evidence="2">
    <location>
        <begin position="1"/>
        <end position="165"/>
    </location>
</feature>
<feature type="compositionally biased region" description="Polar residues" evidence="2">
    <location>
        <begin position="643"/>
        <end position="654"/>
    </location>
</feature>
<gene>
    <name evidence="3" type="ORF">B0H15DRAFT_81334</name>
</gene>
<feature type="coiled-coil region" evidence="1">
    <location>
        <begin position="443"/>
        <end position="492"/>
    </location>
</feature>
<evidence type="ECO:0000256" key="1">
    <source>
        <dbReference type="SAM" id="Coils"/>
    </source>
</evidence>
<feature type="compositionally biased region" description="Polar residues" evidence="2">
    <location>
        <begin position="521"/>
        <end position="533"/>
    </location>
</feature>